<feature type="region of interest" description="Disordered" evidence="1">
    <location>
        <begin position="1458"/>
        <end position="1492"/>
    </location>
</feature>
<dbReference type="InterPro" id="IPR052133">
    <property type="entry name" value="Immune_Signaling-Apoptosis_Reg"/>
</dbReference>
<dbReference type="Gene3D" id="1.25.10.10">
    <property type="entry name" value="Leucine-rich Repeat Variant"/>
    <property type="match status" value="1"/>
</dbReference>
<dbReference type="SUPFAM" id="SSF48371">
    <property type="entry name" value="ARM repeat"/>
    <property type="match status" value="1"/>
</dbReference>
<dbReference type="InterPro" id="IPR016024">
    <property type="entry name" value="ARM-type_fold"/>
</dbReference>
<gene>
    <name evidence="2" type="ORF">JEQ12_015186</name>
</gene>
<sequence length="1492" mass="165925">MAVREAAAGLPGPGRDEEAALLFESAHYRHESRWLLPVSPRCCLACALELLPEPGVSLVRKKHVLSGFRDALMKHASLVVQLVAQDQKVCIHFISMLFGLLCNVEDGSITDLCIEVLIQLTTQLKLEQTIHCLLDECHKELCSMPSMRGSLATLTLLGKLVDAVPALADKLVMEHGDLMEHLLRGLVYPNEGVQASVCYLYGKLYSSPVAAEMLLGHFREKLCPLFLSTMDGAHTKELQINCLGLLKQLLKYDLFMSMLMNKSALVESAESVEGPPGETPLPLVLKKLLLSRDETLQVASAQCITAVLVHSPAKHALAFIHADIPEFLFEHLSSSSEVLVWSCYNCLILLAEEPLFFSKCHTVYGIESVVRSLQESLRMNNTELHKQGLLLFAEILTRQPEEIKLFTSSAMCRDAGRALREAVSSPVLEVAAEALKAISAFLRKDHQSALPVLYKELQALVKAMLSRCADLSQTPLNWRPLGHASNRNSERAILRRGKFLLNTLEGFRNACRLAMEFQREPSAQENPFTAPSAEKEDTLEAFSEFLLSACDSLCIPMVMRYWEQATHPAVMEVFLSVLHSLFVIVPHMKEKFSKKLAASSFIRLALELKARFCSGLSHSALNQVCSSFLYYMCISLLSAPEKTGPPSQEELSAVSELLQHGLPQISSRGPESLALLSDRQYVEEAARQRQYCILLLFYLAYIHEDRFVSKTKLFMAVQSFLLSLQDQGERPPLLVFRASVCLLATCQDKDGTLDEAVVGAIRKFLEDTPDLHRVYTHHPLLLRLFLLHPELMRRFGHRVLELWFSWEESSCEELDGVPSAGQPTLPASVAALFHILRSSPSILLILLDLICSSPVDIARRVLIVLKTFLRRNEDVQVGGLIRGHFLMILQHLLMEHGSSPSGASGNLPLLLNLLSLVQLRNESEQELDSMAMNLLHQVSKLCGTCSPADSDILQPSFNFLYCSLHQTTLGSQRRAAAVLLSSTALIELLEKMLALTWAEEGSPRTGLLCSAWLLTASFSAQQHKGSLQVHQTLSVELDQVLKALSVPKRKAALLSAAILRFLRTALQQNFSSALVALLPSGAQSPPAPEDTVLAPLGTSQVLSLVIGLQNLLVQKDPLLSHACVGCLEALLDYVHARSPHVALHVACQPWNRFLMFTLLEAGENSFFKPEILRLMTLFVRFQSSSILSQEVGHVLQGAASTDLSTLPGSTLQALHGFFLQVQSMGLLTDHSVAQTLQASLESLSPRASLAQPALQDMLSRVLDMDLLQFLTSLSVLLLSGTGVTDTLRTSLDPSLEIYKKMFEVKRREQLLALKNLAQLNDVHQQYKILDVMLKGLFKVLEDSRTVLTAAGVLPDGPFPQDEKLKDAFSQVVENTAFFGDVVLRFPRIVHHYFDHNSNWNLLIRWGISFCNQSGVFDQGPHSPILGLMAQELGISEKHSDFQNPFKVDRTEFISSTDPFQKALREEEKRRKKEEKRKEIRKGPRISRSQSEL</sequence>
<evidence type="ECO:0000313" key="3">
    <source>
        <dbReference type="Proteomes" id="UP000664991"/>
    </source>
</evidence>
<organism evidence="2 3">
    <name type="scientific">Ovis aries</name>
    <name type="common">Sheep</name>
    <dbReference type="NCBI Taxonomy" id="9940"/>
    <lineage>
        <taxon>Eukaryota</taxon>
        <taxon>Metazoa</taxon>
        <taxon>Chordata</taxon>
        <taxon>Craniata</taxon>
        <taxon>Vertebrata</taxon>
        <taxon>Euteleostomi</taxon>
        <taxon>Mammalia</taxon>
        <taxon>Eutheria</taxon>
        <taxon>Laurasiatheria</taxon>
        <taxon>Artiodactyla</taxon>
        <taxon>Ruminantia</taxon>
        <taxon>Pecora</taxon>
        <taxon>Bovidae</taxon>
        <taxon>Caprinae</taxon>
        <taxon>Ovis</taxon>
    </lineage>
</organism>
<reference evidence="2 3" key="1">
    <citation type="submission" date="2020-12" db="EMBL/GenBank/DDBJ databases">
        <title>De novo assembly of Tibetan sheep genome.</title>
        <authorList>
            <person name="Li X."/>
        </authorList>
    </citation>
    <scope>NUCLEOTIDE SEQUENCE [LARGE SCALE GENOMIC DNA]</scope>
    <source>
        <tissue evidence="2">Heart</tissue>
    </source>
</reference>
<dbReference type="EMBL" id="JAEMGP010000003">
    <property type="protein sequence ID" value="KAG5212757.1"/>
    <property type="molecule type" value="Genomic_DNA"/>
</dbReference>
<evidence type="ECO:0000313" key="2">
    <source>
        <dbReference type="EMBL" id="KAG5212757.1"/>
    </source>
</evidence>
<evidence type="ECO:0000256" key="1">
    <source>
        <dbReference type="SAM" id="MobiDB-lite"/>
    </source>
</evidence>
<dbReference type="InterPro" id="IPR026321">
    <property type="entry name" value="CC134"/>
</dbReference>
<protein>
    <recommendedName>
        <fullName evidence="4">Meiosis inhibitor protein 1</fullName>
    </recommendedName>
</protein>
<dbReference type="Pfam" id="PF15002">
    <property type="entry name" value="ERK-JNK_inhib"/>
    <property type="match status" value="1"/>
</dbReference>
<comment type="caution">
    <text evidence="2">The sequence shown here is derived from an EMBL/GenBank/DDBJ whole genome shotgun (WGS) entry which is preliminary data.</text>
</comment>
<proteinExistence type="predicted"/>
<name>A0A836AKK8_SHEEP</name>
<dbReference type="GO" id="GO:0007127">
    <property type="term" value="P:meiosis I"/>
    <property type="evidence" value="ECO:0007669"/>
    <property type="project" value="TreeGrafter"/>
</dbReference>
<evidence type="ECO:0008006" key="4">
    <source>
        <dbReference type="Google" id="ProtNLM"/>
    </source>
</evidence>
<dbReference type="Proteomes" id="UP000664991">
    <property type="component" value="Unassembled WGS sequence"/>
</dbReference>
<accession>A0A836AKK8</accession>
<dbReference type="PANTHER" id="PTHR12044">
    <property type="entry name" value="BCL2 INTERACTING MEDIATOR OF CELL DEATH"/>
    <property type="match status" value="1"/>
</dbReference>
<dbReference type="PANTHER" id="PTHR12044:SF10">
    <property type="entry name" value="MEIOSIS INHIBITOR PROTEIN 1"/>
    <property type="match status" value="1"/>
</dbReference>
<dbReference type="InterPro" id="IPR011989">
    <property type="entry name" value="ARM-like"/>
</dbReference>